<gene>
    <name evidence="6" type="ORF">C8N29_10672</name>
</gene>
<dbReference type="PANTHER" id="PTHR23407:SF1">
    <property type="entry name" value="5-FORMYLTETRAHYDROFOLATE CYCLO-LIGASE"/>
    <property type="match status" value="1"/>
</dbReference>
<proteinExistence type="inferred from homology"/>
<evidence type="ECO:0000313" key="6">
    <source>
        <dbReference type="EMBL" id="PTQ89541.1"/>
    </source>
</evidence>
<dbReference type="Pfam" id="PF01812">
    <property type="entry name" value="5-FTHF_cyc-lig"/>
    <property type="match status" value="1"/>
</dbReference>
<evidence type="ECO:0000256" key="5">
    <source>
        <dbReference type="RuleBase" id="RU361279"/>
    </source>
</evidence>
<name>A0A2T5IZN4_9GAMM</name>
<comment type="caution">
    <text evidence="6">The sequence shown here is derived from an EMBL/GenBank/DDBJ whole genome shotgun (WGS) entry which is preliminary data.</text>
</comment>
<keyword evidence="7" id="KW-1185">Reference proteome</keyword>
<dbReference type="PIRSF" id="PIRSF006806">
    <property type="entry name" value="FTHF_cligase"/>
    <property type="match status" value="1"/>
</dbReference>
<dbReference type="Gene3D" id="3.40.50.10420">
    <property type="entry name" value="NagB/RpiA/CoA transferase-like"/>
    <property type="match status" value="1"/>
</dbReference>
<feature type="binding site" evidence="4">
    <location>
        <position position="66"/>
    </location>
    <ligand>
        <name>substrate</name>
    </ligand>
</feature>
<comment type="similarity">
    <text evidence="1 5">Belongs to the 5-formyltetrahydrofolate cyclo-ligase family.</text>
</comment>
<evidence type="ECO:0000256" key="1">
    <source>
        <dbReference type="ARBA" id="ARBA00010638"/>
    </source>
</evidence>
<keyword evidence="6" id="KW-0436">Ligase</keyword>
<dbReference type="AlphaFoldDB" id="A0A2T5IZN4"/>
<dbReference type="Proteomes" id="UP000244223">
    <property type="component" value="Unassembled WGS sequence"/>
</dbReference>
<keyword evidence="5" id="KW-0479">Metal-binding</keyword>
<dbReference type="GO" id="GO:0046872">
    <property type="term" value="F:metal ion binding"/>
    <property type="evidence" value="ECO:0007669"/>
    <property type="project" value="UniProtKB-KW"/>
</dbReference>
<dbReference type="InterPro" id="IPR037171">
    <property type="entry name" value="NagB/RpiA_transferase-like"/>
</dbReference>
<keyword evidence="3 4" id="KW-0067">ATP-binding</keyword>
<dbReference type="NCBIfam" id="TIGR02727">
    <property type="entry name" value="MTHFS_bact"/>
    <property type="match status" value="1"/>
</dbReference>
<dbReference type="GO" id="GO:0005524">
    <property type="term" value="F:ATP binding"/>
    <property type="evidence" value="ECO:0007669"/>
    <property type="project" value="UniProtKB-KW"/>
</dbReference>
<dbReference type="SUPFAM" id="SSF100950">
    <property type="entry name" value="NagB/RpiA/CoA transferase-like"/>
    <property type="match status" value="1"/>
</dbReference>
<comment type="cofactor">
    <cofactor evidence="5">
        <name>Mg(2+)</name>
        <dbReference type="ChEBI" id="CHEBI:18420"/>
    </cofactor>
</comment>
<organism evidence="6 7">
    <name type="scientific">Agitococcus lubricus</name>
    <dbReference type="NCBI Taxonomy" id="1077255"/>
    <lineage>
        <taxon>Bacteria</taxon>
        <taxon>Pseudomonadati</taxon>
        <taxon>Pseudomonadota</taxon>
        <taxon>Gammaproteobacteria</taxon>
        <taxon>Moraxellales</taxon>
        <taxon>Moraxellaceae</taxon>
        <taxon>Agitococcus</taxon>
    </lineage>
</organism>
<accession>A0A2T5IZN4</accession>
<evidence type="ECO:0000256" key="3">
    <source>
        <dbReference type="ARBA" id="ARBA00022840"/>
    </source>
</evidence>
<dbReference type="InterPro" id="IPR002698">
    <property type="entry name" value="FTHF_cligase"/>
</dbReference>
<reference evidence="6 7" key="1">
    <citation type="submission" date="2018-04" db="EMBL/GenBank/DDBJ databases">
        <title>Genomic Encyclopedia of Archaeal and Bacterial Type Strains, Phase II (KMG-II): from individual species to whole genera.</title>
        <authorList>
            <person name="Goeker M."/>
        </authorList>
    </citation>
    <scope>NUCLEOTIDE SEQUENCE [LARGE SCALE GENOMIC DNA]</scope>
    <source>
        <strain evidence="6 7">DSM 5822</strain>
    </source>
</reference>
<dbReference type="EC" id="6.3.3.2" evidence="5"/>
<evidence type="ECO:0000256" key="2">
    <source>
        <dbReference type="ARBA" id="ARBA00022741"/>
    </source>
</evidence>
<dbReference type="GO" id="GO:0009396">
    <property type="term" value="P:folic acid-containing compound biosynthetic process"/>
    <property type="evidence" value="ECO:0007669"/>
    <property type="project" value="TreeGrafter"/>
</dbReference>
<dbReference type="EMBL" id="QAON01000006">
    <property type="protein sequence ID" value="PTQ89541.1"/>
    <property type="molecule type" value="Genomic_DNA"/>
</dbReference>
<dbReference type="InterPro" id="IPR024185">
    <property type="entry name" value="FTHF_cligase-like_sf"/>
</dbReference>
<dbReference type="GO" id="GO:0035999">
    <property type="term" value="P:tetrahydrofolate interconversion"/>
    <property type="evidence" value="ECO:0007669"/>
    <property type="project" value="TreeGrafter"/>
</dbReference>
<keyword evidence="2 4" id="KW-0547">Nucleotide-binding</keyword>
<sequence length="197" mass="22792">MATVLFNSSPDILGRSQLRQQLRHQRRQLTFYQQKQASRALIQRLQKQSFFKQAQKIGIYDAMDGELDITALIQQAHKSYYLPVLRRFPKQRLAFVRITSWHRLAKHRYGMKEPQYRPRLMIDDLDIVLMPLVGFDNAGNRLGMGGGYYDRSLAYQKKTTLVKVGIAHDCQEVGSLANMAWDIPLDVIVTPSRLLIT</sequence>
<dbReference type="PANTHER" id="PTHR23407">
    <property type="entry name" value="ATPASE INHIBITOR/5-FORMYLTETRAHYDROFOLATE CYCLO-LIGASE"/>
    <property type="match status" value="1"/>
</dbReference>
<dbReference type="GO" id="GO:0030272">
    <property type="term" value="F:5-formyltetrahydrofolate cyclo-ligase activity"/>
    <property type="evidence" value="ECO:0007669"/>
    <property type="project" value="UniProtKB-EC"/>
</dbReference>
<feature type="binding site" evidence="4">
    <location>
        <begin position="141"/>
        <end position="149"/>
    </location>
    <ligand>
        <name>ATP</name>
        <dbReference type="ChEBI" id="CHEBI:30616"/>
    </ligand>
</feature>
<keyword evidence="5" id="KW-0460">Magnesium</keyword>
<evidence type="ECO:0000313" key="7">
    <source>
        <dbReference type="Proteomes" id="UP000244223"/>
    </source>
</evidence>
<evidence type="ECO:0000256" key="4">
    <source>
        <dbReference type="PIRSR" id="PIRSR006806-1"/>
    </source>
</evidence>
<dbReference type="RefSeq" id="WP_170106930.1">
    <property type="nucleotide sequence ID" value="NZ_QAON01000006.1"/>
</dbReference>
<comment type="catalytic activity">
    <reaction evidence="5">
        <text>(6S)-5-formyl-5,6,7,8-tetrahydrofolate + ATP = (6R)-5,10-methenyltetrahydrofolate + ADP + phosphate</text>
        <dbReference type="Rhea" id="RHEA:10488"/>
        <dbReference type="ChEBI" id="CHEBI:30616"/>
        <dbReference type="ChEBI" id="CHEBI:43474"/>
        <dbReference type="ChEBI" id="CHEBI:57455"/>
        <dbReference type="ChEBI" id="CHEBI:57457"/>
        <dbReference type="ChEBI" id="CHEBI:456216"/>
        <dbReference type="EC" id="6.3.3.2"/>
    </reaction>
</comment>
<protein>
    <recommendedName>
        <fullName evidence="5">5-formyltetrahydrofolate cyclo-ligase</fullName>
        <ecNumber evidence="5">6.3.3.2</ecNumber>
    </recommendedName>
</protein>